<dbReference type="OrthoDB" id="9807911at2"/>
<accession>A0A238K0J3</accession>
<evidence type="ECO:0000256" key="1">
    <source>
        <dbReference type="ARBA" id="ARBA00022603"/>
    </source>
</evidence>
<dbReference type="InterPro" id="IPR029063">
    <property type="entry name" value="SAM-dependent_MTases_sf"/>
</dbReference>
<evidence type="ECO:0000256" key="2">
    <source>
        <dbReference type="ARBA" id="ARBA00022679"/>
    </source>
</evidence>
<keyword evidence="5" id="KW-1185">Reference proteome</keyword>
<dbReference type="AlphaFoldDB" id="A0A238K0J3"/>
<keyword evidence="2 4" id="KW-0808">Transferase</keyword>
<dbReference type="GO" id="GO:0032259">
    <property type="term" value="P:methylation"/>
    <property type="evidence" value="ECO:0007669"/>
    <property type="project" value="UniProtKB-KW"/>
</dbReference>
<name>A0A238K0J3_9RHOB</name>
<gene>
    <name evidence="4" type="ORF">MAA8898_00810</name>
</gene>
<dbReference type="GO" id="GO:0008168">
    <property type="term" value="F:methyltransferase activity"/>
    <property type="evidence" value="ECO:0007669"/>
    <property type="project" value="UniProtKB-KW"/>
</dbReference>
<evidence type="ECO:0000313" key="4">
    <source>
        <dbReference type="EMBL" id="SMX36273.1"/>
    </source>
</evidence>
<dbReference type="SUPFAM" id="SSF53335">
    <property type="entry name" value="S-adenosyl-L-methionine-dependent methyltransferases"/>
    <property type="match status" value="1"/>
</dbReference>
<keyword evidence="1 4" id="KW-0489">Methyltransferase</keyword>
<dbReference type="CDD" id="cd02440">
    <property type="entry name" value="AdoMet_MTases"/>
    <property type="match status" value="1"/>
</dbReference>
<keyword evidence="3" id="KW-0949">S-adenosyl-L-methionine</keyword>
<dbReference type="RefSeq" id="WP_094019687.1">
    <property type="nucleotide sequence ID" value="NZ_FXYF01000002.1"/>
</dbReference>
<sequence>MSDPYFDKVYKARSEEETRALYDGWAATYEQAMADEGYATPGRCAQALRALMPDSAAPILDFGCGSGLSGLALRLAGFSVIDGVDLSPGMLDRARDKGVYRSLAPIGPGDPVPEGYAAIAAIGVIGAGAAPLAALDRIFDALAPGAKCVFSFNDHTLEDPAFEGRIDALIADGTLRQLFREHGPHLPGKNIGSTVYVLEKA</sequence>
<dbReference type="Gene3D" id="3.40.50.150">
    <property type="entry name" value="Vaccinia Virus protein VP39"/>
    <property type="match status" value="1"/>
</dbReference>
<reference evidence="4 5" key="1">
    <citation type="submission" date="2017-05" db="EMBL/GenBank/DDBJ databases">
        <authorList>
            <person name="Song R."/>
            <person name="Chenine A.L."/>
            <person name="Ruprecht R.M."/>
        </authorList>
    </citation>
    <scope>NUCLEOTIDE SEQUENCE [LARGE SCALE GENOMIC DNA]</scope>
    <source>
        <strain evidence="4 5">CECT 8898</strain>
    </source>
</reference>
<evidence type="ECO:0000313" key="5">
    <source>
        <dbReference type="Proteomes" id="UP000207598"/>
    </source>
</evidence>
<proteinExistence type="predicted"/>
<dbReference type="EMBL" id="FXYF01000002">
    <property type="protein sequence ID" value="SMX36273.1"/>
    <property type="molecule type" value="Genomic_DNA"/>
</dbReference>
<dbReference type="Pfam" id="PF13489">
    <property type="entry name" value="Methyltransf_23"/>
    <property type="match status" value="1"/>
</dbReference>
<protein>
    <submittedName>
        <fullName evidence="4">Methyltransferase domain protein</fullName>
    </submittedName>
</protein>
<dbReference type="PANTHER" id="PTHR43464:SF19">
    <property type="entry name" value="UBIQUINONE BIOSYNTHESIS O-METHYLTRANSFERASE, MITOCHONDRIAL"/>
    <property type="match status" value="1"/>
</dbReference>
<dbReference type="Proteomes" id="UP000207598">
    <property type="component" value="Unassembled WGS sequence"/>
</dbReference>
<evidence type="ECO:0000256" key="3">
    <source>
        <dbReference type="ARBA" id="ARBA00022691"/>
    </source>
</evidence>
<organism evidence="4 5">
    <name type="scientific">Maliponia aquimaris</name>
    <dbReference type="NCBI Taxonomy" id="1673631"/>
    <lineage>
        <taxon>Bacteria</taxon>
        <taxon>Pseudomonadati</taxon>
        <taxon>Pseudomonadota</taxon>
        <taxon>Alphaproteobacteria</taxon>
        <taxon>Rhodobacterales</taxon>
        <taxon>Paracoccaceae</taxon>
        <taxon>Maliponia</taxon>
    </lineage>
</organism>
<dbReference type="PANTHER" id="PTHR43464">
    <property type="entry name" value="METHYLTRANSFERASE"/>
    <property type="match status" value="1"/>
</dbReference>